<dbReference type="Proteomes" id="UP001057375">
    <property type="component" value="Unassembled WGS sequence"/>
</dbReference>
<feature type="compositionally biased region" description="Low complexity" evidence="1">
    <location>
        <begin position="211"/>
        <end position="222"/>
    </location>
</feature>
<dbReference type="EMBL" id="BQXS01012334">
    <property type="protein sequence ID" value="GKT21681.1"/>
    <property type="molecule type" value="Genomic_DNA"/>
</dbReference>
<sequence length="2625" mass="290081">MDREKSLFPQAGAIFDIPDDGEEIPAKGKRPSTKSPLINPTPQKMLSTFMDTPTTIEKDSLFQGRSLPTTLFKLPPLDSPLSNLTKPDHMHHPKGQYHQSTQHTIVVPEVEEEEDILVLSDGETSKDMNHSPQAVLSISSVEPTLAPTKSPIRTTHFHDTKSSESFHSQYSSAKLKPPGDNLPSIPLRPNVPFSSRRTTIFREYKDDGDYSSKNTSNISNTKQPTQYSMPPSIPLLPSIPTTESTMSSSKSDITKTSVPLPTPVVSQQPKPVTVVADHQPNQPGAANPHSSGSSKSMPIFHMSRGSFLESRKKISQSEKKTSSHLSHPQETYRNVHSYPRFHGASQSSASVTLLPRTTCVLTEEYWDKIDVCLEDGLREGGWRDRLNLVQKMLYKYRENADGYELIPSTSSKKKPKKKEEEEGEQPEEGHRSGSPGSVAGEMKALDVNEPCPELLEKRGYDVIPHQMAEGLLLSTHTFLQYEWQKDKRFSKMLKMGIRHVINDPSLNNETDYVAVRGDPIFQEFDDLDFCRFLELPFKNNNPHHVREILSKNLKYSSSELKDVPKSLTPIDIDSLTSANSELYLMSCDTAGHVVIWNLNTKKPIIQWSCNRSLDIQYIKHPQNLHLDHATYHASQEGELREIIPIPPASPLSMLFQGVPMVLSISRRRNSLVFRAFGDPHVPFNKLQEKNMQIALYLKNLHVLNIRGSKHSPSFSKFASSLAHKLHVIPVCAFTLPFLNISSTSSSSLHITTAFLSSTALYISLSDGSIIHSSLTHVSNQILKYMHKRQSYVECMGMRRSARPKIPEPDPLQWFCDVCGSSWDVTVDKRKGPSSEKVGLGCTVSVKHCAWEEGFGAMEGIWRKQRADETLDDSLSGFSSPTRRRTITSRSRSSSMSAPHASTAVSGHPFFFTPFVDVSNEYEKEMIAKIHQSSSLPPPLPSNFLLCLPLFSNVGTNMFHSSNSFAPFAHPVFCVTSGSISVTSLSSPYSTSSLRYKLEMIAKIHQSSSLPPPLPSNFLLCLPLFSNVGTNMFHSSNSFAPFAHPVLCVTSGSISVTSLSSPYSTSSLRYKLVTETNTTLASSKYASKTSTKDLNSVFFMDSLPSSIVSVSVIPISSPLPSCLIAVIFEKEPGVRILHLVPCEPDKACIGKKQPRKRRSRIVSSFLQENRDYIEDEDGMDEEDKQEIDLHVGCGETRMGMAGSRNPNSYSLYNLSYIPFSSFMGSFGESGGIKLCLAKESNVDELKKESKESMNLTSYSLLTLTESGCMGKIVIQLSRDLSILKPRNSDVVGMLHLSSSLLKLYCSPFSCISLDIIGSCSCGGAPIICGSKCPALFSIAQDRQTPNSKDIRKDKKESDIRQGIESDIKDIKLDKTGTDEEPDQISQVESSSRIDVCEQKTHSLKSRSNDGNNNNNANSSYALLAPLIACCRIDGTVEVWKSDSFGEIRLLRRWNLSIQRKVLSSVLDQDVHKSGHQSTSFTDNDLLVYSKLPPITCIDFLTDDIVIVSGPGLIHSPLLLSHSTGALTPLPYASSSPPPFSVVSHSLSPHCNHLTMSTVCGSAWIFCGLSRAIREGKRQMFDKDKDLIDDECLIEEMNPFAGLYPPSSSMRVVVVPLHPSRKEQLKEEHSGEKMSCFMNVGWQQQHVFYPSPLVRITRSKQGKMKRIEKEKNWQQCKKIVGEENNVCFFVVYRGNVHLYSLSYYRNEAAYWRSKSVRKLEDHSDGSKKSLHSRMSLKSFSSTSSLVTSSSSLSRTTSLSSLSPSPSKKQHSPSIEHHERPSPISGEYAKSESIEQKSQLSPSSPSSSEETAKIPVENTSMKGVAVAKPLCKSFPLMTYSPAASTNSFASSLFSSSLLSSSGLRSIISFQTHALASLSSISPFSSPTLLSASSCIAAACVVCERASWIGDVLCISVGGKDSPHGHASSHSSSGHSSSEPWEGVLYVDTVTRKVTNIWNGDGIDDETSKKDKKGMGTGVGVTIVGICEVVCPNISVEDEDSPIIEDKVESSDDSKGSKPKQLKSSPSSFSLSPNIVSKQSIATAPAPVMRAAPRLPTSSFLILLSNSRVLLLRLTHSSSSQAQGIQPMTDLVLSKSYFPLPSLSWSSHHLFTSVGLSLPTGGHTHGARKVLRINGGDWARPLSVGICGELSLCIPEEMEELSDLLPRQKLIEDIPSSSSSSIRVSFEDLPYSNSKILKHLQNIIMNLYHSFPTVGMMCSTLSSWLLFRKYKDLIISYRKSTDIGIIEGKVEGIDGESLESFRVILIEFLIQMSSISPLFMSSPLSVLVQYQNNISLHKMKEKRRVQVEEEARMELLDENEYAFQKNQLARVLRNPFSSLLFLFHNKYAALFESTRFSSRIFPLHAISGANAMSFSSILMSCGSEHGISQIMIAEKLSLAMSLLTASSFLEREERIHHAQITKDVSSTEIFASKSPQVSLHTSDTIPYVDSQHRLIESELLEEISSHEKEEPSESGHSASGLLLKACQTLCSIDEYVCSEKSSILGSEKEDDVSVGSPLYCGRRLAVDLLVTHGQVPQACIELCKMGQRNIAIELCLFSLVLGIANTKTSFKCLETIGISLEKENDMFMAGLCYGVVGNIEKVLELCMRCGFMQIDDAISLEYLFHLLDL</sequence>
<feature type="region of interest" description="Disordered" evidence="1">
    <location>
        <begin position="405"/>
        <end position="440"/>
    </location>
</feature>
<organism evidence="2 3">
    <name type="scientific">Aduncisulcus paluster</name>
    <dbReference type="NCBI Taxonomy" id="2918883"/>
    <lineage>
        <taxon>Eukaryota</taxon>
        <taxon>Metamonada</taxon>
        <taxon>Carpediemonas-like organisms</taxon>
        <taxon>Aduncisulcus</taxon>
    </lineage>
</organism>
<feature type="compositionally biased region" description="Polar residues" evidence="1">
    <location>
        <begin position="243"/>
        <end position="270"/>
    </location>
</feature>
<proteinExistence type="predicted"/>
<accession>A0ABQ5K104</accession>
<feature type="region of interest" description="Disordered" evidence="1">
    <location>
        <begin position="1371"/>
        <end position="1391"/>
    </location>
</feature>
<feature type="compositionally biased region" description="Basic and acidic residues" evidence="1">
    <location>
        <begin position="2000"/>
        <end position="2012"/>
    </location>
</feature>
<name>A0ABQ5K104_9EUKA</name>
<feature type="region of interest" description="Disordered" evidence="1">
    <location>
        <begin position="872"/>
        <end position="902"/>
    </location>
</feature>
<keyword evidence="3" id="KW-1185">Reference proteome</keyword>
<evidence type="ECO:0000313" key="2">
    <source>
        <dbReference type="EMBL" id="GKT21681.1"/>
    </source>
</evidence>
<evidence type="ECO:0000313" key="3">
    <source>
        <dbReference type="Proteomes" id="UP001057375"/>
    </source>
</evidence>
<feature type="region of interest" description="Disordered" evidence="1">
    <location>
        <begin position="1997"/>
        <end position="2027"/>
    </location>
</feature>
<comment type="caution">
    <text evidence="2">The sequence shown here is derived from an EMBL/GenBank/DDBJ whole genome shotgun (WGS) entry which is preliminary data.</text>
</comment>
<feature type="compositionally biased region" description="Low complexity" evidence="1">
    <location>
        <begin position="1752"/>
        <end position="1764"/>
    </location>
</feature>
<feature type="compositionally biased region" description="Polar residues" evidence="1">
    <location>
        <begin position="323"/>
        <end position="332"/>
    </location>
</feature>
<feature type="compositionally biased region" description="Basic and acidic residues" evidence="1">
    <location>
        <begin position="309"/>
        <end position="321"/>
    </location>
</feature>
<feature type="compositionally biased region" description="Polar residues" evidence="1">
    <location>
        <begin position="33"/>
        <end position="44"/>
    </location>
</feature>
<feature type="compositionally biased region" description="Polar residues" evidence="1">
    <location>
        <begin position="279"/>
        <end position="296"/>
    </location>
</feature>
<feature type="compositionally biased region" description="Low complexity" evidence="1">
    <location>
        <begin position="887"/>
        <end position="896"/>
    </location>
</feature>
<feature type="region of interest" description="Disordered" evidence="1">
    <location>
        <begin position="1"/>
        <end position="44"/>
    </location>
</feature>
<feature type="compositionally biased region" description="Low complexity" evidence="1">
    <location>
        <begin position="2018"/>
        <end position="2027"/>
    </location>
</feature>
<protein>
    <submittedName>
        <fullName evidence="2">Uncharacterized protein</fullName>
    </submittedName>
</protein>
<feature type="compositionally biased region" description="Basic and acidic residues" evidence="1">
    <location>
        <begin position="200"/>
        <end position="210"/>
    </location>
</feature>
<feature type="region of interest" description="Disordered" evidence="1">
    <location>
        <begin position="156"/>
        <end position="332"/>
    </location>
</feature>
<feature type="compositionally biased region" description="Polar residues" evidence="1">
    <location>
        <begin position="1382"/>
        <end position="1391"/>
    </location>
</feature>
<gene>
    <name evidence="2" type="ORF">ADUPG1_011963</name>
</gene>
<evidence type="ECO:0000256" key="1">
    <source>
        <dbReference type="SAM" id="MobiDB-lite"/>
    </source>
</evidence>
<feature type="region of interest" description="Disordered" evidence="1">
    <location>
        <begin position="1752"/>
        <end position="1813"/>
    </location>
</feature>
<reference evidence="2" key="1">
    <citation type="submission" date="2022-03" db="EMBL/GenBank/DDBJ databases">
        <title>Draft genome sequence of Aduncisulcus paluster, a free-living microaerophilic Fornicata.</title>
        <authorList>
            <person name="Yuyama I."/>
            <person name="Kume K."/>
            <person name="Tamura T."/>
            <person name="Inagaki Y."/>
            <person name="Hashimoto T."/>
        </authorList>
    </citation>
    <scope>NUCLEOTIDE SEQUENCE</scope>
    <source>
        <strain evidence="2">NY0171</strain>
    </source>
</reference>